<dbReference type="AlphaFoldDB" id="A0AAJ7W8H2"/>
<feature type="coiled-coil region" evidence="1">
    <location>
        <begin position="199"/>
        <end position="244"/>
    </location>
</feature>
<organism evidence="3 4">
    <name type="scientific">Ceratina calcarata</name>
    <dbReference type="NCBI Taxonomy" id="156304"/>
    <lineage>
        <taxon>Eukaryota</taxon>
        <taxon>Metazoa</taxon>
        <taxon>Ecdysozoa</taxon>
        <taxon>Arthropoda</taxon>
        <taxon>Hexapoda</taxon>
        <taxon>Insecta</taxon>
        <taxon>Pterygota</taxon>
        <taxon>Neoptera</taxon>
        <taxon>Endopterygota</taxon>
        <taxon>Hymenoptera</taxon>
        <taxon>Apocrita</taxon>
        <taxon>Aculeata</taxon>
        <taxon>Apoidea</taxon>
        <taxon>Anthophila</taxon>
        <taxon>Apidae</taxon>
        <taxon>Ceratina</taxon>
        <taxon>Zadontomerus</taxon>
    </lineage>
</organism>
<sequence length="316" mass="35905">MSYCESCTLAGMAIIQAINEIEQVFGKNKLVSVAAIEKYECKNDIYERTQWAVMSRLSRGIGRDVGTALSMVKETNLRTQAVKRDHDQAIRELRISMMAQEERAEALQAENLKLKDSLQNARGKLTELESSNADSKEEKETLEGALNDTRSRLSTLAGENNVLQSQTVALAESKLELEKTVIGLRKEIVVARDAYLETERRYQALLDESRKENDSLKNEYEEKVEQLHQEIASLRAQIINKKEKKKTKIAEDNGPVKENQDGTVLKPEDDPVADMTQQLISNREKIELLSRQNERLSKTLCRLREYRQTTATGSNK</sequence>
<accession>A0AAJ7W8H2</accession>
<dbReference type="GeneID" id="113463960"/>
<evidence type="ECO:0000256" key="2">
    <source>
        <dbReference type="SAM" id="MobiDB-lite"/>
    </source>
</evidence>
<feature type="region of interest" description="Disordered" evidence="2">
    <location>
        <begin position="246"/>
        <end position="271"/>
    </location>
</feature>
<evidence type="ECO:0000313" key="3">
    <source>
        <dbReference type="Proteomes" id="UP000694925"/>
    </source>
</evidence>
<keyword evidence="3" id="KW-1185">Reference proteome</keyword>
<gene>
    <name evidence="4" type="primary">LOC113463960</name>
</gene>
<protein>
    <submittedName>
        <fullName evidence="4">Polyamine-modulated factor 1-binding protein 1-like</fullName>
    </submittedName>
</protein>
<name>A0AAJ7W8H2_9HYME</name>
<proteinExistence type="predicted"/>
<feature type="compositionally biased region" description="Basic and acidic residues" evidence="2">
    <location>
        <begin position="248"/>
        <end position="260"/>
    </location>
</feature>
<dbReference type="KEGG" id="ccal:113463960"/>
<evidence type="ECO:0000256" key="1">
    <source>
        <dbReference type="SAM" id="Coils"/>
    </source>
</evidence>
<dbReference type="Proteomes" id="UP000694925">
    <property type="component" value="Unplaced"/>
</dbReference>
<feature type="coiled-coil region" evidence="1">
    <location>
        <begin position="90"/>
        <end position="152"/>
    </location>
</feature>
<keyword evidence="1" id="KW-0175">Coiled coil</keyword>
<dbReference type="RefSeq" id="XP_026667066.1">
    <property type="nucleotide sequence ID" value="XM_026811265.1"/>
</dbReference>
<evidence type="ECO:0000313" key="4">
    <source>
        <dbReference type="RefSeq" id="XP_026667066.1"/>
    </source>
</evidence>
<reference evidence="4" key="1">
    <citation type="submission" date="2025-08" db="UniProtKB">
        <authorList>
            <consortium name="RefSeq"/>
        </authorList>
    </citation>
    <scope>IDENTIFICATION</scope>
    <source>
        <tissue evidence="4">Whole body</tissue>
    </source>
</reference>